<feature type="transmembrane region" description="Helical" evidence="1">
    <location>
        <begin position="21"/>
        <end position="44"/>
    </location>
</feature>
<keyword evidence="2" id="KW-0614">Plasmid</keyword>
<keyword evidence="1" id="KW-1133">Transmembrane helix</keyword>
<evidence type="ECO:0000256" key="1">
    <source>
        <dbReference type="SAM" id="Phobius"/>
    </source>
</evidence>
<feature type="transmembrane region" description="Helical" evidence="1">
    <location>
        <begin position="118"/>
        <end position="136"/>
    </location>
</feature>
<dbReference type="EMBL" id="CP007796">
    <property type="protein sequence ID" value="AIB15779.1"/>
    <property type="molecule type" value="Genomic_DNA"/>
</dbReference>
<proteinExistence type="predicted"/>
<feature type="transmembrane region" description="Helical" evidence="1">
    <location>
        <begin position="248"/>
        <end position="265"/>
    </location>
</feature>
<feature type="transmembrane region" description="Helical" evidence="1">
    <location>
        <begin position="277"/>
        <end position="297"/>
    </location>
</feature>
<feature type="transmembrane region" description="Helical" evidence="1">
    <location>
        <begin position="368"/>
        <end position="388"/>
    </location>
</feature>
<dbReference type="KEGG" id="abq:ABAZ39_28360"/>
<feature type="transmembrane region" description="Helical" evidence="1">
    <location>
        <begin position="148"/>
        <end position="168"/>
    </location>
</feature>
<evidence type="ECO:0000313" key="2">
    <source>
        <dbReference type="EMBL" id="AIB15779.1"/>
    </source>
</evidence>
<organism evidence="2 3">
    <name type="scientific">Azospirillum argentinense</name>
    <dbReference type="NCBI Taxonomy" id="2970906"/>
    <lineage>
        <taxon>Bacteria</taxon>
        <taxon>Pseudomonadati</taxon>
        <taxon>Pseudomonadota</taxon>
        <taxon>Alphaproteobacteria</taxon>
        <taxon>Rhodospirillales</taxon>
        <taxon>Azospirillaceae</taxon>
        <taxon>Azospirillum</taxon>
    </lineage>
</organism>
<gene>
    <name evidence="2" type="ORF">ABAZ39_28360</name>
</gene>
<keyword evidence="1" id="KW-0812">Transmembrane</keyword>
<dbReference type="Pfam" id="PF05940">
    <property type="entry name" value="NnrS"/>
    <property type="match status" value="1"/>
</dbReference>
<feature type="transmembrane region" description="Helical" evidence="1">
    <location>
        <begin position="219"/>
        <end position="236"/>
    </location>
</feature>
<dbReference type="InterPro" id="IPR010266">
    <property type="entry name" value="NnrS"/>
</dbReference>
<dbReference type="AlphaFoldDB" id="A0A060DY70"/>
<feature type="transmembrane region" description="Helical" evidence="1">
    <location>
        <begin position="342"/>
        <end position="362"/>
    </location>
</feature>
<keyword evidence="1" id="KW-0472">Membrane</keyword>
<dbReference type="RefSeq" id="WP_257722230.1">
    <property type="nucleotide sequence ID" value="NZ_CP007796.1"/>
</dbReference>
<sequence>MLIPRRDRRTPINLPSPSKAGGGPFLLLGALHAAVLAAVSVPWFLGLISPEMPLSPPSWHAHEFLFGVVPAIIAGVLLTAAPNRTGHPPPGGWPLTMLLAVWIVGRLGLAGSAALEPLTIALLAPLFPVPLVAVAGREFLLTRNGRNLTVLAVLAILVGAQGLFHWELWRFGRSVHGTRLAVAALLAWTVLEAGIMPGIAGGWRKAYGPSHPQVPSSRIDGVAMGLGLLALGIWIVQDEGILNEHLSGTLLLAAGLTQAARLARWRPRHAPSGRSVAVLRVSYAFIPAGFLLTAGASLGGGTAFNAAALHAWTMGAIGGMALTVMVRTAAGHSGAAPTASRLTTGIHLAVVAAACARIAAALDPQRTMLLIPLAGALWIAAFLTFALLHGRMSGRRASGAVRPATPD</sequence>
<feature type="transmembrane region" description="Helical" evidence="1">
    <location>
        <begin position="309"/>
        <end position="330"/>
    </location>
</feature>
<feature type="transmembrane region" description="Helical" evidence="1">
    <location>
        <begin position="93"/>
        <end position="112"/>
    </location>
</feature>
<protein>
    <recommendedName>
        <fullName evidence="4">NnrS family protein</fullName>
    </recommendedName>
</protein>
<accession>A0A060DY70</accession>
<name>A0A060DY70_9PROT</name>
<geneLocation type="plasmid" evidence="2 3">
    <name>AbAZ39_p3</name>
</geneLocation>
<dbReference type="Proteomes" id="UP000027186">
    <property type="component" value="Plasmid AbAZ39_p3"/>
</dbReference>
<evidence type="ECO:0008006" key="4">
    <source>
        <dbReference type="Google" id="ProtNLM"/>
    </source>
</evidence>
<feature type="transmembrane region" description="Helical" evidence="1">
    <location>
        <begin position="64"/>
        <end position="81"/>
    </location>
</feature>
<feature type="transmembrane region" description="Helical" evidence="1">
    <location>
        <begin position="180"/>
        <end position="199"/>
    </location>
</feature>
<evidence type="ECO:0000313" key="3">
    <source>
        <dbReference type="Proteomes" id="UP000027186"/>
    </source>
</evidence>
<reference evidence="2 3" key="1">
    <citation type="journal article" date="2014" name="Genome Announc.">
        <title>Complete Genome Sequence of the Model Rhizosphere Strain Azospirillum brasilense Az39, Successfully Applied in Agriculture.</title>
        <authorList>
            <person name="Rivera D."/>
            <person name="Revale S."/>
            <person name="Molina R."/>
            <person name="Gualpa J."/>
            <person name="Puente M."/>
            <person name="Maroniche G."/>
            <person name="Paris G."/>
            <person name="Baker D."/>
            <person name="Clavijo B."/>
            <person name="McLay K."/>
            <person name="Spaepen S."/>
            <person name="Perticari A."/>
            <person name="Vazquez M."/>
            <person name="Wisniewski-Dye F."/>
            <person name="Watkins C."/>
            <person name="Martinez-Abarca F."/>
            <person name="Vanderleyden J."/>
            <person name="Cassan F."/>
        </authorList>
    </citation>
    <scope>NUCLEOTIDE SEQUENCE [LARGE SCALE GENOMIC DNA]</scope>
    <source>
        <strain evidence="2 3">Az39</strain>
        <plasmid evidence="2">AbAZ39_p3</plasmid>
    </source>
</reference>